<evidence type="ECO:0000256" key="7">
    <source>
        <dbReference type="ARBA" id="ARBA00022692"/>
    </source>
</evidence>
<dbReference type="Proteomes" id="UP000521872">
    <property type="component" value="Unassembled WGS sequence"/>
</dbReference>
<accession>A0A8H4VWX7</accession>
<dbReference type="InterPro" id="IPR026051">
    <property type="entry name" value="ALG1-like"/>
</dbReference>
<evidence type="ECO:0000256" key="1">
    <source>
        <dbReference type="ARBA" id="ARBA00004389"/>
    </source>
</evidence>
<keyword evidence="6" id="KW-0808">Transferase</keyword>
<evidence type="ECO:0000256" key="2">
    <source>
        <dbReference type="ARBA" id="ARBA00004922"/>
    </source>
</evidence>
<keyword evidence="5" id="KW-0328">Glycosyltransferase</keyword>
<dbReference type="EMBL" id="JAACJL010000001">
    <property type="protein sequence ID" value="KAF4622934.1"/>
    <property type="molecule type" value="Genomic_DNA"/>
</dbReference>
<evidence type="ECO:0000256" key="5">
    <source>
        <dbReference type="ARBA" id="ARBA00022676"/>
    </source>
</evidence>
<evidence type="ECO:0000256" key="9">
    <source>
        <dbReference type="ARBA" id="ARBA00022989"/>
    </source>
</evidence>
<proteinExistence type="predicted"/>
<keyword evidence="7 12" id="KW-0812">Transmembrane</keyword>
<dbReference type="PANTHER" id="PTHR13036:SF0">
    <property type="entry name" value="CHITOBIOSYLDIPHOSPHODOLICHOL BETA-MANNOSYLTRANSFERASE"/>
    <property type="match status" value="1"/>
</dbReference>
<dbReference type="AlphaFoldDB" id="A0A8H4VWX7"/>
<evidence type="ECO:0000313" key="14">
    <source>
        <dbReference type="Proteomes" id="UP000521872"/>
    </source>
</evidence>
<evidence type="ECO:0000256" key="10">
    <source>
        <dbReference type="ARBA" id="ARBA00023136"/>
    </source>
</evidence>
<gene>
    <name evidence="13" type="ORF">D9613_002008</name>
</gene>
<dbReference type="PANTHER" id="PTHR13036">
    <property type="entry name" value="BETA1,4 MANNOSYLTRANSFERASE"/>
    <property type="match status" value="1"/>
</dbReference>
<comment type="pathway">
    <text evidence="2">Protein modification; protein glycosylation.</text>
</comment>
<keyword evidence="8" id="KW-0256">Endoplasmic reticulum</keyword>
<keyword evidence="14" id="KW-1185">Reference proteome</keyword>
<organism evidence="13 14">
    <name type="scientific">Agrocybe pediades</name>
    <dbReference type="NCBI Taxonomy" id="84607"/>
    <lineage>
        <taxon>Eukaryota</taxon>
        <taxon>Fungi</taxon>
        <taxon>Dikarya</taxon>
        <taxon>Basidiomycota</taxon>
        <taxon>Agaricomycotina</taxon>
        <taxon>Agaricomycetes</taxon>
        <taxon>Agaricomycetidae</taxon>
        <taxon>Agaricales</taxon>
        <taxon>Agaricineae</taxon>
        <taxon>Strophariaceae</taxon>
        <taxon>Agrocybe</taxon>
    </lineage>
</organism>
<reference evidence="13 14" key="1">
    <citation type="submission" date="2019-12" db="EMBL/GenBank/DDBJ databases">
        <authorList>
            <person name="Floudas D."/>
            <person name="Bentzer J."/>
            <person name="Ahren D."/>
            <person name="Johansson T."/>
            <person name="Persson P."/>
            <person name="Tunlid A."/>
        </authorList>
    </citation>
    <scope>NUCLEOTIDE SEQUENCE [LARGE SCALE GENOMIC DNA]</scope>
    <source>
        <strain evidence="13 14">CBS 102.39</strain>
    </source>
</reference>
<keyword evidence="10 12" id="KW-0472">Membrane</keyword>
<evidence type="ECO:0000256" key="6">
    <source>
        <dbReference type="ARBA" id="ARBA00022679"/>
    </source>
</evidence>
<evidence type="ECO:0000256" key="8">
    <source>
        <dbReference type="ARBA" id="ARBA00022824"/>
    </source>
</evidence>
<keyword evidence="9 12" id="KW-1133">Transmembrane helix</keyword>
<comment type="function">
    <text evidence="11">Participates in the formation of the lipid-linked precursor oligosaccharide for N-glycosylation. Involved in assembling the dolichol-pyrophosphate-GlcNAc(2)-Man(5) intermediate on the cytoplasmic surface of the ER.</text>
</comment>
<evidence type="ECO:0000256" key="11">
    <source>
        <dbReference type="ARBA" id="ARBA00024899"/>
    </source>
</evidence>
<evidence type="ECO:0000256" key="3">
    <source>
        <dbReference type="ARBA" id="ARBA00012611"/>
    </source>
</evidence>
<evidence type="ECO:0000256" key="12">
    <source>
        <dbReference type="SAM" id="Phobius"/>
    </source>
</evidence>
<dbReference type="Pfam" id="PF13692">
    <property type="entry name" value="Glyco_trans_1_4"/>
    <property type="match status" value="1"/>
</dbReference>
<dbReference type="EC" id="2.4.1.142" evidence="3"/>
<dbReference type="SUPFAM" id="SSF53756">
    <property type="entry name" value="UDP-Glycosyltransferase/glycogen phosphorylase"/>
    <property type="match status" value="1"/>
</dbReference>
<dbReference type="Gene3D" id="3.40.50.2000">
    <property type="entry name" value="Glycogen Phosphorylase B"/>
    <property type="match status" value="1"/>
</dbReference>
<feature type="transmembrane region" description="Helical" evidence="12">
    <location>
        <begin position="100"/>
        <end position="126"/>
    </location>
</feature>
<dbReference type="GO" id="GO:0004578">
    <property type="term" value="F:chitobiosyldiphosphodolichol beta-mannosyltransferase activity"/>
    <property type="evidence" value="ECO:0007669"/>
    <property type="project" value="UniProtKB-EC"/>
</dbReference>
<name>A0A8H4VWX7_9AGAR</name>
<evidence type="ECO:0000313" key="13">
    <source>
        <dbReference type="EMBL" id="KAF4622934.1"/>
    </source>
</evidence>
<sequence length="529" mass="59786">MLEFDSTIHVPVLLLTALLVWLGVKLFGRRKRHSMRSVAILVLGDIGRSPRMMYHAQSFAENGFVTDLIGYAGSKPIPSLGRLPKVRIRHIPELPKMFRFLPYLVIAPIKVIHQTISILLCLLVWIDVPPEFIIVQNPPSIPTLALVQLVARTRGSKVIIDWHNLGYSILALRLGNDHILVRVAKWFESTFGYSAYAHLFVSRAMRDFLVKEWHLQGHKAILYDRPPRHFHRSSAQETHELFCKLHPKLMLDERLRKFLPTASIPYSTILTHTARPSASAAFIDSDIDATYIEIEMPTLRPDRPAILVSSTSWTPDEDFSILLDALVLYEKRATRICAESNKEGADKYLPKLLVIITGKGPLKEKYMNEIAGLEKDWNWVRCISLWLEPRDYPILLGSSDLGVCLHSSSSSLDLPMKVIDMFGCGLPVCAIGYNCLPELVKDGKNGLIFNSSQELASQLETVFLSFPNSSYLASLTQALSNREQQPSTPNTAHMPAVPRAAEDVEEPWCTWEENWGRIVRPLILNDVNL</sequence>
<feature type="transmembrane region" description="Helical" evidence="12">
    <location>
        <begin position="6"/>
        <end position="27"/>
    </location>
</feature>
<protein>
    <recommendedName>
        <fullName evidence="4">Chitobiosyldiphosphodolichol beta-mannosyltransferase</fullName>
        <ecNumber evidence="3">2.4.1.142</ecNumber>
    </recommendedName>
</protein>
<comment type="caution">
    <text evidence="13">The sequence shown here is derived from an EMBL/GenBank/DDBJ whole genome shotgun (WGS) entry which is preliminary data.</text>
</comment>
<comment type="subcellular location">
    <subcellularLocation>
        <location evidence="1">Endoplasmic reticulum membrane</location>
        <topology evidence="1">Single-pass membrane protein</topology>
    </subcellularLocation>
</comment>
<dbReference type="GO" id="GO:0005789">
    <property type="term" value="C:endoplasmic reticulum membrane"/>
    <property type="evidence" value="ECO:0007669"/>
    <property type="project" value="UniProtKB-SubCell"/>
</dbReference>
<evidence type="ECO:0000256" key="4">
    <source>
        <dbReference type="ARBA" id="ARBA00015841"/>
    </source>
</evidence>